<reference evidence="13 24" key="3">
    <citation type="submission" date="2021-07" db="EMBL/GenBank/DDBJ databases">
        <title>Draft genome sequence of carbapenem-resistant Aeromonas spp. in Japan.</title>
        <authorList>
            <person name="Maehana S."/>
            <person name="Suzuki M."/>
            <person name="Kitasato H."/>
        </authorList>
    </citation>
    <scope>NUCLEOTIDE SEQUENCE</scope>
    <source>
        <strain evidence="13">KAM343</strain>
        <strain evidence="14">KAM348</strain>
        <strain evidence="15">KAM351</strain>
        <strain evidence="16 24">KAM382</strain>
    </source>
</reference>
<dbReference type="MEROPS" id="S11.002"/>
<dbReference type="Proteomes" id="UP001277183">
    <property type="component" value="Unassembled WGS sequence"/>
</dbReference>
<dbReference type="Pfam" id="PF00768">
    <property type="entry name" value="Peptidase_S11"/>
    <property type="match status" value="1"/>
</dbReference>
<feature type="active site" description="Acyl-ester intermediate" evidence="7">
    <location>
        <position position="76"/>
    </location>
</feature>
<dbReference type="GO" id="GO:0009002">
    <property type="term" value="F:serine-type D-Ala-D-Ala carboxypeptidase activity"/>
    <property type="evidence" value="ECO:0007669"/>
    <property type="project" value="InterPro"/>
</dbReference>
<dbReference type="EMBL" id="CP120942">
    <property type="protein sequence ID" value="WFF96254.1"/>
    <property type="molecule type" value="Genomic_DNA"/>
</dbReference>
<evidence type="ECO:0000313" key="25">
    <source>
        <dbReference type="Proteomes" id="UP001277183"/>
    </source>
</evidence>
<dbReference type="GO" id="GO:0006508">
    <property type="term" value="P:proteolysis"/>
    <property type="evidence" value="ECO:0007669"/>
    <property type="project" value="InterPro"/>
</dbReference>
<evidence type="ECO:0000313" key="15">
    <source>
        <dbReference type="EMBL" id="GJA64673.1"/>
    </source>
</evidence>
<dbReference type="GO" id="GO:0009252">
    <property type="term" value="P:peptidoglycan biosynthetic process"/>
    <property type="evidence" value="ECO:0007669"/>
    <property type="project" value="UniProtKB-KW"/>
</dbReference>
<dbReference type="Proteomes" id="UP000887009">
    <property type="component" value="Unassembled WGS sequence"/>
</dbReference>
<evidence type="ECO:0000313" key="24">
    <source>
        <dbReference type="Proteomes" id="UP000737420"/>
    </source>
</evidence>
<dbReference type="Proteomes" id="UP001160758">
    <property type="component" value="Unassembled WGS sequence"/>
</dbReference>
<dbReference type="RefSeq" id="WP_029314613.1">
    <property type="nucleotide sequence ID" value="NZ_AP019195.1"/>
</dbReference>
<evidence type="ECO:0000256" key="5">
    <source>
        <dbReference type="ARBA" id="ARBA00022984"/>
    </source>
</evidence>
<dbReference type="Proteomes" id="UP000886939">
    <property type="component" value="Unassembled WGS sequence"/>
</dbReference>
<dbReference type="EMBL" id="BPNI01000031">
    <property type="protein sequence ID" value="GJA41096.1"/>
    <property type="molecule type" value="Genomic_DNA"/>
</dbReference>
<reference evidence="22" key="6">
    <citation type="submission" date="2023-04" db="EMBL/GenBank/DDBJ databases">
        <title>Whole Genome Sequence of Multi-drug resistant Aeromonas caviae as a gut pathogen in newborn.</title>
        <authorList>
            <person name="Jadhav S.V."/>
            <person name="Saroj S.D."/>
            <person name="Saha U.B."/>
            <person name="Sen S."/>
            <person name="Kher A."/>
        </authorList>
    </citation>
    <scope>NUCLEOTIDE SEQUENCE</scope>
    <source>
        <strain evidence="22">SVJ23</strain>
    </source>
</reference>
<evidence type="ECO:0000313" key="21">
    <source>
        <dbReference type="EMBL" id="QQA59566.1"/>
    </source>
</evidence>
<reference evidence="20 26" key="8">
    <citation type="submission" date="2023-12" db="EMBL/GenBank/DDBJ databases">
        <title>Characterization of antibiotic resistance in Aeromonas spp. in hospital effluent.</title>
        <authorList>
            <person name="Negoseki B.R.S."/>
            <person name="Krul D."/>
            <person name="Siqueira A.C."/>
            <person name="Almeida M."/>
            <person name="Mesa D."/>
            <person name="Conte D."/>
            <person name="Dalla-Costa L.M."/>
        </authorList>
    </citation>
    <scope>NUCLEOTIDE SEQUENCE [LARGE SCALE GENOMIC DNA]</scope>
    <source>
        <strain evidence="20 26">36v</strain>
    </source>
</reference>
<sequence>MNLRPFLPLLLGAFLLPASMESAHANPFSATSSSTNSLLEPRSNLPLRSDAYVVVNPKTGETLAERNANRVMSIASITKLMTALVVLDGNQRLNETLTVTMDDVDRLKGTGSRLAVGSRLSRADMLHIALMSSENRAASALGRHYPGGRKAFIEAMNAKARMLGMWSTHFADSTGLNPRNVSTAHDLAKLAAAASTYPLIRQYTASEQRLVRNGKRQLHYLNSNRLVREGSWPILVSKTGYIREAGRCLVMGTRVNNEPVVMVLLHANTTDERVADARKIKSWLETSGRMTLTAQSTPQPRLFSSQ</sequence>
<evidence type="ECO:0000256" key="6">
    <source>
        <dbReference type="ARBA" id="ARBA00023316"/>
    </source>
</evidence>
<dbReference type="OrthoDB" id="5688590at2"/>
<keyword evidence="5" id="KW-0573">Peptidoglycan synthesis</keyword>
<dbReference type="PANTHER" id="PTHR21581">
    <property type="entry name" value="D-ALANYL-D-ALANINE CARBOXYPEPTIDASE"/>
    <property type="match status" value="1"/>
</dbReference>
<dbReference type="EMBL" id="BPOP01000012">
    <property type="protein sequence ID" value="GJB91531.1"/>
    <property type="molecule type" value="Genomic_DNA"/>
</dbReference>
<dbReference type="Proteomes" id="UP001161704">
    <property type="component" value="Unassembled WGS sequence"/>
</dbReference>
<dbReference type="GO" id="GO:0071555">
    <property type="term" value="P:cell wall organization"/>
    <property type="evidence" value="ECO:0007669"/>
    <property type="project" value="UniProtKB-KW"/>
</dbReference>
<dbReference type="KEGG" id="acav:VI35_11815"/>
<dbReference type="EMBL" id="BPNL01000008">
    <property type="protein sequence ID" value="GJA53547.1"/>
    <property type="molecule type" value="Genomic_DNA"/>
</dbReference>
<evidence type="ECO:0000256" key="1">
    <source>
        <dbReference type="ARBA" id="ARBA00007164"/>
    </source>
</evidence>
<evidence type="ECO:0000313" key="19">
    <source>
        <dbReference type="EMBL" id="MDX7720249.1"/>
    </source>
</evidence>
<dbReference type="Proteomes" id="UP000737420">
    <property type="component" value="Unassembled WGS sequence"/>
</dbReference>
<dbReference type="EMBL" id="CP065937">
    <property type="protein sequence ID" value="QQA59566.1"/>
    <property type="molecule type" value="Genomic_DNA"/>
</dbReference>
<evidence type="ECO:0000313" key="16">
    <source>
        <dbReference type="EMBL" id="GJB91531.1"/>
    </source>
</evidence>
<feature type="active site" evidence="7">
    <location>
        <position position="133"/>
    </location>
</feature>
<dbReference type="AlphaFoldDB" id="A0A081LQQ6"/>
<dbReference type="EMBL" id="CP025706">
    <property type="protein sequence ID" value="AXB06614.1"/>
    <property type="molecule type" value="Genomic_DNA"/>
</dbReference>
<evidence type="ECO:0000313" key="26">
    <source>
        <dbReference type="Proteomes" id="UP001304847"/>
    </source>
</evidence>
<evidence type="ECO:0000313" key="18">
    <source>
        <dbReference type="EMBL" id="MDH1898350.1"/>
    </source>
</evidence>
<feature type="binding site" evidence="8">
    <location>
        <position position="238"/>
    </location>
    <ligand>
        <name>substrate</name>
    </ligand>
</feature>
<feature type="chain" id="PRO_5044540212" evidence="10">
    <location>
        <begin position="26"/>
        <end position="306"/>
    </location>
</feature>
<feature type="signal peptide" evidence="10">
    <location>
        <begin position="1"/>
        <end position="25"/>
    </location>
</feature>
<evidence type="ECO:0000313" key="17">
    <source>
        <dbReference type="EMBL" id="MDH1505373.1"/>
    </source>
</evidence>
<dbReference type="EMBL" id="JAYGOJ010000076">
    <property type="protein sequence ID" value="MEA9436930.1"/>
    <property type="molecule type" value="Genomic_DNA"/>
</dbReference>
<comment type="similarity">
    <text evidence="1 9">Belongs to the peptidase S11 family.</text>
</comment>
<dbReference type="EMBL" id="JAOCFT010000001">
    <property type="protein sequence ID" value="MDH1898350.1"/>
    <property type="molecule type" value="Genomic_DNA"/>
</dbReference>
<feature type="domain" description="Peptidase S11 D-alanyl-D-alanine carboxypeptidase A N-terminal" evidence="11">
    <location>
        <begin position="46"/>
        <end position="268"/>
    </location>
</feature>
<evidence type="ECO:0000256" key="8">
    <source>
        <dbReference type="PIRSR" id="PIRSR618044-2"/>
    </source>
</evidence>
<gene>
    <name evidence="12" type="ORF">C1C91_17970</name>
    <name evidence="21" type="ORF">JC965_14895</name>
    <name evidence="13" type="ORF">KAM343_18920</name>
    <name evidence="14" type="ORF">KAM348_09700</name>
    <name evidence="15" type="ORF">KAM351_32840</name>
    <name evidence="16" type="ORF">KAM382_15920</name>
    <name evidence="18" type="ORF">N5I07_12400</name>
    <name evidence="17" type="ORF">N5I20_09920</name>
    <name evidence="22" type="ORF">OJY61_16550</name>
    <name evidence="23" type="ORF">P5S46_11230</name>
    <name evidence="19" type="ORF">SJS77_07125</name>
    <name evidence="20" type="ORF">VCX44_14220</name>
</gene>
<evidence type="ECO:0000313" key="13">
    <source>
        <dbReference type="EMBL" id="GJA41096.1"/>
    </source>
</evidence>
<protein>
    <submittedName>
        <fullName evidence="13">D-alanyl-D-alanine carboxypeptidase</fullName>
    </submittedName>
    <submittedName>
        <fullName evidence="19">Serine hydrolase</fullName>
    </submittedName>
</protein>
<evidence type="ECO:0000313" key="23">
    <source>
        <dbReference type="EMBL" id="WFF96254.1"/>
    </source>
</evidence>
<keyword evidence="13" id="KW-0121">Carboxypeptidase</keyword>
<evidence type="ECO:0000313" key="12">
    <source>
        <dbReference type="EMBL" id="AXB06614.1"/>
    </source>
</evidence>
<keyword evidence="4" id="KW-0133">Cell shape</keyword>
<keyword evidence="13" id="KW-0645">Protease</keyword>
<dbReference type="SUPFAM" id="SSF56601">
    <property type="entry name" value="beta-lactamase/transpeptidase-like"/>
    <property type="match status" value="1"/>
</dbReference>
<reference evidence="19" key="7">
    <citation type="submission" date="2023-11" db="EMBL/GenBank/DDBJ databases">
        <title>WGS of Aeromonas in Northern Israel.</title>
        <authorList>
            <person name="Hershko Y."/>
        </authorList>
    </citation>
    <scope>NUCLEOTIDE SEQUENCE</scope>
    <source>
        <strain evidence="19">77416</strain>
    </source>
</reference>
<dbReference type="Proteomes" id="UP001163285">
    <property type="component" value="Chromosome"/>
</dbReference>
<dbReference type="EMBL" id="JAOCIZ010000032">
    <property type="protein sequence ID" value="MDH1505373.1"/>
    <property type="molecule type" value="Genomic_DNA"/>
</dbReference>
<accession>A0A081LQQ6</accession>
<dbReference type="InterPro" id="IPR001967">
    <property type="entry name" value="Peptidase_S11_N"/>
</dbReference>
<dbReference type="EMBL" id="CP110176">
    <property type="protein sequence ID" value="UZC85443.1"/>
    <property type="molecule type" value="Genomic_DNA"/>
</dbReference>
<dbReference type="Gene3D" id="3.40.710.10">
    <property type="entry name" value="DD-peptidase/beta-lactamase superfamily"/>
    <property type="match status" value="1"/>
</dbReference>
<keyword evidence="26" id="KW-1185">Reference proteome</keyword>
<reference evidence="17" key="4">
    <citation type="submission" date="2022-09" db="EMBL/GenBank/DDBJ databases">
        <title>Intensive care unit water sources are persistently colonized with multi-drug resistant bacteria and are the site of extensive horizontal gene transfer of antibiotic resistance genes.</title>
        <authorList>
            <person name="Diorio-Toth L."/>
        </authorList>
    </citation>
    <scope>NUCLEOTIDE SEQUENCE</scope>
    <source>
        <strain evidence="17">GD03710</strain>
        <strain evidence="18">GD03796</strain>
    </source>
</reference>
<reference evidence="12" key="1">
    <citation type="journal article" date="2019" name="J Environ">
        <title>Genetic characterization and potential molecular dissemination mechanism of tet (31) gene in Aeromonas caviae from an oxytetracycline wastewater treatment system.</title>
        <authorList>
            <person name="Shi Y."/>
            <person name="Tian Z."/>
            <person name="Leclercq S.O."/>
            <person name="Zhang H."/>
            <person name="Yang M."/>
            <person name="Zhang Y."/>
        </authorList>
    </citation>
    <scope>NUCLEOTIDE SEQUENCE</scope>
    <source>
        <strain evidence="12">T25-39</strain>
    </source>
</reference>
<keyword evidence="2 10" id="KW-0732">Signal</keyword>
<feature type="active site" description="Proton acceptor" evidence="7">
    <location>
        <position position="79"/>
    </location>
</feature>
<evidence type="ECO:0000256" key="4">
    <source>
        <dbReference type="ARBA" id="ARBA00022960"/>
    </source>
</evidence>
<dbReference type="Proteomes" id="UP000266778">
    <property type="component" value="Chromosome"/>
</dbReference>
<evidence type="ECO:0000256" key="3">
    <source>
        <dbReference type="ARBA" id="ARBA00022801"/>
    </source>
</evidence>
<evidence type="ECO:0000313" key="14">
    <source>
        <dbReference type="EMBL" id="GJA53547.1"/>
    </source>
</evidence>
<dbReference type="PRINTS" id="PR00725">
    <property type="entry name" value="DADACBPTASE1"/>
</dbReference>
<evidence type="ECO:0000259" key="11">
    <source>
        <dbReference type="Pfam" id="PF00768"/>
    </source>
</evidence>
<dbReference type="Proteomes" id="UP001304847">
    <property type="component" value="Unassembled WGS sequence"/>
</dbReference>
<evidence type="ECO:0000256" key="10">
    <source>
        <dbReference type="SAM" id="SignalP"/>
    </source>
</evidence>
<evidence type="ECO:0000256" key="7">
    <source>
        <dbReference type="PIRSR" id="PIRSR618044-1"/>
    </source>
</evidence>
<evidence type="ECO:0000256" key="9">
    <source>
        <dbReference type="RuleBase" id="RU004016"/>
    </source>
</evidence>
<dbReference type="GeneID" id="48822209"/>
<dbReference type="InterPro" id="IPR012338">
    <property type="entry name" value="Beta-lactam/transpept-like"/>
</dbReference>
<dbReference type="PANTHER" id="PTHR21581:SF26">
    <property type="entry name" value="D-ALANYL-D-ALANINE ENDOPEPTIDASE"/>
    <property type="match status" value="1"/>
</dbReference>
<dbReference type="Proteomes" id="UP000886934">
    <property type="component" value="Unassembled WGS sequence"/>
</dbReference>
<dbReference type="EMBL" id="JAWZVU010000044">
    <property type="protein sequence ID" value="MDX7720249.1"/>
    <property type="molecule type" value="Genomic_DNA"/>
</dbReference>
<dbReference type="GO" id="GO:0008360">
    <property type="term" value="P:regulation of cell shape"/>
    <property type="evidence" value="ECO:0007669"/>
    <property type="project" value="UniProtKB-KW"/>
</dbReference>
<keyword evidence="6" id="KW-0961">Cell wall biogenesis/degradation</keyword>
<reference evidence="21" key="2">
    <citation type="submission" date="2020-12" db="EMBL/GenBank/DDBJ databases">
        <title>GES Beta-lactamases isolated from hospital effluents in Brazil.</title>
        <authorList>
            <person name="Conte D."/>
            <person name="Mesa D."/>
            <person name="Palmeiro J.K."/>
            <person name="Dalla-Costa L.M."/>
        </authorList>
    </citation>
    <scope>NUCLEOTIDE SEQUENCE [LARGE SCALE GENOMIC DNA]</scope>
    <source>
        <strain evidence="21">Aero21</strain>
    </source>
</reference>
<dbReference type="InterPro" id="IPR018044">
    <property type="entry name" value="Peptidase_S11"/>
</dbReference>
<proteinExistence type="inferred from homology"/>
<dbReference type="Proteomes" id="UP001218423">
    <property type="component" value="Chromosome"/>
</dbReference>
<keyword evidence="3 19" id="KW-0378">Hydrolase</keyword>
<organism evidence="19 25">
    <name type="scientific">Aeromonas caviae</name>
    <name type="common">Aeromonas punctata</name>
    <dbReference type="NCBI Taxonomy" id="648"/>
    <lineage>
        <taxon>Bacteria</taxon>
        <taxon>Pseudomonadati</taxon>
        <taxon>Pseudomonadota</taxon>
        <taxon>Gammaproteobacteria</taxon>
        <taxon>Aeromonadales</taxon>
        <taxon>Aeromonadaceae</taxon>
        <taxon>Aeromonas</taxon>
    </lineage>
</organism>
<reference evidence="23" key="5">
    <citation type="submission" date="2023-03" db="EMBL/GenBank/DDBJ databases">
        <title>Aeromonas caviae strain AC1520.</title>
        <authorList>
            <person name="Xie T."/>
            <person name="Zhang Q."/>
            <person name="Deng J."/>
            <person name="Li X."/>
        </authorList>
    </citation>
    <scope>NUCLEOTIDE SEQUENCE</scope>
    <source>
        <strain evidence="23">AC1520</strain>
    </source>
</reference>
<name>A0A081LQQ6_AERCA</name>
<evidence type="ECO:0000313" key="22">
    <source>
        <dbReference type="EMBL" id="UZC85443.1"/>
    </source>
</evidence>
<dbReference type="EMBL" id="BPNN01000057">
    <property type="protein sequence ID" value="GJA64673.1"/>
    <property type="molecule type" value="Genomic_DNA"/>
</dbReference>
<evidence type="ECO:0000313" key="20">
    <source>
        <dbReference type="EMBL" id="MEA9436930.1"/>
    </source>
</evidence>
<evidence type="ECO:0000256" key="2">
    <source>
        <dbReference type="ARBA" id="ARBA00022729"/>
    </source>
</evidence>